<dbReference type="Proteomes" id="UP000198943">
    <property type="component" value="Unassembled WGS sequence"/>
</dbReference>
<keyword evidence="2" id="KW-1185">Reference proteome</keyword>
<dbReference type="EMBL" id="FMYW01000007">
    <property type="protein sequence ID" value="SDC41392.1"/>
    <property type="molecule type" value="Genomic_DNA"/>
</dbReference>
<protein>
    <submittedName>
        <fullName evidence="1">Transcriptional regulator, AbiEi antitoxin, Type IV TA system</fullName>
    </submittedName>
</protein>
<organism evidence="1 2">
    <name type="scientific">Succiniclasticum ruminis</name>
    <dbReference type="NCBI Taxonomy" id="40841"/>
    <lineage>
        <taxon>Bacteria</taxon>
        <taxon>Bacillati</taxon>
        <taxon>Bacillota</taxon>
        <taxon>Negativicutes</taxon>
        <taxon>Acidaminococcales</taxon>
        <taxon>Acidaminococcaceae</taxon>
        <taxon>Succiniclasticum</taxon>
    </lineage>
</organism>
<accession>A0A1G6LD88</accession>
<gene>
    <name evidence="1" type="ORF">SAMN04487864_10724</name>
</gene>
<name>A0A1G6LD88_9FIRM</name>
<dbReference type="OrthoDB" id="9801429at2"/>
<sequence length="199" mass="23708">MEHLEEYKNIFDKYGGMMRTKELQKEKIFYPKLQYLIREGSVEQVRYGYYQWVDPDDFSEVGTVIRLFPDAVFCMNTALFYYGYSDRTPAAWHLAVSKDSGKSRFHIDYPFVKPYYIEPKVLLLGTTKVNMDGHEVCMYDKDRLICDCLRYRNKMDKEIFNKAIQSYIKDSNKNIPKLLEYAEPLRVKRLVKDLIGVWL</sequence>
<proteinExistence type="predicted"/>
<dbReference type="AlphaFoldDB" id="A0A1G6LD88"/>
<evidence type="ECO:0000313" key="2">
    <source>
        <dbReference type="Proteomes" id="UP000198943"/>
    </source>
</evidence>
<evidence type="ECO:0000313" key="1">
    <source>
        <dbReference type="EMBL" id="SDC41392.1"/>
    </source>
</evidence>
<reference evidence="2" key="1">
    <citation type="submission" date="2016-10" db="EMBL/GenBank/DDBJ databases">
        <authorList>
            <person name="Varghese N."/>
            <person name="Submissions S."/>
        </authorList>
    </citation>
    <scope>NUCLEOTIDE SEQUENCE [LARGE SCALE GENOMIC DNA]</scope>
    <source>
        <strain evidence="2">DSM 11005</strain>
    </source>
</reference>